<gene>
    <name evidence="3" type="ORF">DAEQUDRAFT_576247</name>
</gene>
<proteinExistence type="predicted"/>
<dbReference type="EMBL" id="KV429116">
    <property type="protein sequence ID" value="KZT64893.1"/>
    <property type="molecule type" value="Genomic_DNA"/>
</dbReference>
<protein>
    <submittedName>
        <fullName evidence="3">Uncharacterized protein</fullName>
    </submittedName>
</protein>
<feature type="region of interest" description="Disordered" evidence="1">
    <location>
        <begin position="89"/>
        <end position="139"/>
    </location>
</feature>
<organism evidence="3 4">
    <name type="scientific">Daedalea quercina L-15889</name>
    <dbReference type="NCBI Taxonomy" id="1314783"/>
    <lineage>
        <taxon>Eukaryota</taxon>
        <taxon>Fungi</taxon>
        <taxon>Dikarya</taxon>
        <taxon>Basidiomycota</taxon>
        <taxon>Agaricomycotina</taxon>
        <taxon>Agaricomycetes</taxon>
        <taxon>Polyporales</taxon>
        <taxon>Fomitopsis</taxon>
    </lineage>
</organism>
<feature type="compositionally biased region" description="Basic and acidic residues" evidence="1">
    <location>
        <begin position="89"/>
        <end position="101"/>
    </location>
</feature>
<accession>A0A165LV99</accession>
<feature type="signal peptide" evidence="2">
    <location>
        <begin position="1"/>
        <end position="22"/>
    </location>
</feature>
<feature type="region of interest" description="Disordered" evidence="1">
    <location>
        <begin position="151"/>
        <end position="195"/>
    </location>
</feature>
<dbReference type="Proteomes" id="UP000076727">
    <property type="component" value="Unassembled WGS sequence"/>
</dbReference>
<sequence>MRFGATLSLLFAAASVAPAVLAAPFGAASYVPLHTYPQSSLTHHLRSDDLEVRAFNDEVADLVARSGFDGASEILARAVAEMLVARTNEDPPNYKKDDPINGKKPKYTVKDPAPIPKYRQKDHNPPGGHASQRSREFDDELWARAELEDMWAREPKYTPKDPAPIPKYRQKDHNPPGGHAAQRPKGVARSCGAFV</sequence>
<evidence type="ECO:0000313" key="4">
    <source>
        <dbReference type="Proteomes" id="UP000076727"/>
    </source>
</evidence>
<reference evidence="3 4" key="1">
    <citation type="journal article" date="2016" name="Mol. Biol. Evol.">
        <title>Comparative Genomics of Early-Diverging Mushroom-Forming Fungi Provides Insights into the Origins of Lignocellulose Decay Capabilities.</title>
        <authorList>
            <person name="Nagy L.G."/>
            <person name="Riley R."/>
            <person name="Tritt A."/>
            <person name="Adam C."/>
            <person name="Daum C."/>
            <person name="Floudas D."/>
            <person name="Sun H."/>
            <person name="Yadav J.S."/>
            <person name="Pangilinan J."/>
            <person name="Larsson K.H."/>
            <person name="Matsuura K."/>
            <person name="Barry K."/>
            <person name="Labutti K."/>
            <person name="Kuo R."/>
            <person name="Ohm R.A."/>
            <person name="Bhattacharya S.S."/>
            <person name="Shirouzu T."/>
            <person name="Yoshinaga Y."/>
            <person name="Martin F.M."/>
            <person name="Grigoriev I.V."/>
            <person name="Hibbett D.S."/>
        </authorList>
    </citation>
    <scope>NUCLEOTIDE SEQUENCE [LARGE SCALE GENOMIC DNA]</scope>
    <source>
        <strain evidence="3 4">L-15889</strain>
    </source>
</reference>
<keyword evidence="2" id="KW-0732">Signal</keyword>
<keyword evidence="4" id="KW-1185">Reference proteome</keyword>
<evidence type="ECO:0000256" key="2">
    <source>
        <dbReference type="SAM" id="SignalP"/>
    </source>
</evidence>
<dbReference type="OrthoDB" id="2799345at2759"/>
<dbReference type="AlphaFoldDB" id="A0A165LV99"/>
<feature type="chain" id="PRO_5007861965" evidence="2">
    <location>
        <begin position="23"/>
        <end position="195"/>
    </location>
</feature>
<evidence type="ECO:0000256" key="1">
    <source>
        <dbReference type="SAM" id="MobiDB-lite"/>
    </source>
</evidence>
<name>A0A165LV99_9APHY</name>
<evidence type="ECO:0000313" key="3">
    <source>
        <dbReference type="EMBL" id="KZT64893.1"/>
    </source>
</evidence>